<dbReference type="GO" id="GO:0008270">
    <property type="term" value="F:zinc ion binding"/>
    <property type="evidence" value="ECO:0007669"/>
    <property type="project" value="InterPro"/>
</dbReference>
<dbReference type="Gene3D" id="4.10.240.10">
    <property type="entry name" value="Zn(2)-C6 fungal-type DNA-binding domain"/>
    <property type="match status" value="1"/>
</dbReference>
<keyword evidence="2" id="KW-0539">Nucleus</keyword>
<evidence type="ECO:0000256" key="2">
    <source>
        <dbReference type="ARBA" id="ARBA00023242"/>
    </source>
</evidence>
<evidence type="ECO:0000256" key="3">
    <source>
        <dbReference type="SAM" id="MobiDB-lite"/>
    </source>
</evidence>
<dbReference type="Proteomes" id="UP000189513">
    <property type="component" value="Unassembled WGS sequence"/>
</dbReference>
<dbReference type="InterPro" id="IPR036864">
    <property type="entry name" value="Zn2-C6_fun-type_DNA-bd_sf"/>
</dbReference>
<dbReference type="AlphaFoldDB" id="A0A1V2KYK7"/>
<dbReference type="PANTHER" id="PTHR37534">
    <property type="entry name" value="TRANSCRIPTIONAL ACTIVATOR PROTEIN UGA3"/>
    <property type="match status" value="1"/>
</dbReference>
<reference evidence="6" key="1">
    <citation type="journal article" date="2017" name="Genome Announc.">
        <title>Genome sequences of Cyberlindnera fabianii 65, Pichia kudriavzevii 129, and Saccharomyces cerevisiae 131 isolated from fermented masau fruits in Zimbabwe.</title>
        <authorList>
            <person name="van Rijswijck I.M.H."/>
            <person name="Derks M.F.L."/>
            <person name="Abee T."/>
            <person name="de Ridder D."/>
            <person name="Smid E.J."/>
        </authorList>
    </citation>
    <scope>NUCLEOTIDE SEQUENCE [LARGE SCALE GENOMIC DNA]</scope>
    <source>
        <strain evidence="6">65</strain>
    </source>
</reference>
<gene>
    <name evidence="5" type="ORF">BON22_5414</name>
</gene>
<dbReference type="EMBL" id="MPUK01000018">
    <property type="protein sequence ID" value="ONH64729.1"/>
    <property type="molecule type" value="Genomic_DNA"/>
</dbReference>
<sequence>MTKFSNRRCDECRRRKKRCHMPLNTSRCDYCSKKDIPCVYKDEGLQIMHYNPNSGGMISIPFSLEADHPLLSMSRTGDLIHKDKFSTVHIDQMNLGQSGKGVKRRRESASRNALEQSENVTTSSLISAINSTVKTYLPTKKAQQEHSCKSSMAFTKMAKLYLPKISEQGNFDSPVFDEELVRSSVPETLKIPEEISLTDFLFSSTRIHSLDGTTEDPAKLLNFALGEIKSFLDNDKQSGDVIDVLRERGYLVSTESPDANNPQLCLKKRRTSITEGLTPVKSFDEVDFTVNVPNLSTDYFVEKAGITLEDGKRKFCDVIGDGSLNEVISTVLFNQFCGITPIDKATVEQTTPDEKMTSPPENHDSSTTISRSYLSVVLPLVAGNATVLKASMLLGYYHWMQENPDDMLSVLSDDMHRLHLEVVTELQERLTNTTSLCCDHTIMCTILLLNLEHLLGFRSSLWQKLLVLLHNLIKFRGGVKELTSTLTGMCLLRIMSGTLCMGMLSFVPESMETHEVINLIDFAYLLDTKPHYQFYDMVNTRPDLVWGNMKELLRSYANVFQMHNLSGISYFANMKDPDGERFGDYGSVSVQNLEYAVTNSEKLAKQIVKTIETMNMESMQQKYQVQYKFALKSSLLCLYQMVFRFNSLTPKTVLMVRDLLVDVESVFAELEQLSNMELKDTLVFVLPLFVLGVDIVSQTRRAWYKENMEKLYERSKKECLKTCLEMLKAVWDLNVTGLTYIDSKMTSQQMGYMLPFCA</sequence>
<feature type="domain" description="Zn(2)-C6 fungal-type" evidence="4">
    <location>
        <begin position="8"/>
        <end position="40"/>
    </location>
</feature>
<keyword evidence="6" id="KW-1185">Reference proteome</keyword>
<name>A0A1V2KYK7_CYBFA</name>
<organism evidence="5 6">
    <name type="scientific">Cyberlindnera fabianii</name>
    <name type="common">Yeast</name>
    <name type="synonym">Hansenula fabianii</name>
    <dbReference type="NCBI Taxonomy" id="36022"/>
    <lineage>
        <taxon>Eukaryota</taxon>
        <taxon>Fungi</taxon>
        <taxon>Dikarya</taxon>
        <taxon>Ascomycota</taxon>
        <taxon>Saccharomycotina</taxon>
        <taxon>Saccharomycetes</taxon>
        <taxon>Phaffomycetales</taxon>
        <taxon>Phaffomycetaceae</taxon>
        <taxon>Cyberlindnera</taxon>
    </lineage>
</organism>
<dbReference type="VEuPathDB" id="FungiDB:BON22_5414"/>
<dbReference type="PROSITE" id="PS50048">
    <property type="entry name" value="ZN2_CY6_FUNGAL_2"/>
    <property type="match status" value="1"/>
</dbReference>
<dbReference type="GO" id="GO:0005634">
    <property type="term" value="C:nucleus"/>
    <property type="evidence" value="ECO:0007669"/>
    <property type="project" value="UniProtKB-SubCell"/>
</dbReference>
<feature type="compositionally biased region" description="Basic and acidic residues" evidence="3">
    <location>
        <begin position="352"/>
        <end position="364"/>
    </location>
</feature>
<evidence type="ECO:0000259" key="4">
    <source>
        <dbReference type="PROSITE" id="PS50048"/>
    </source>
</evidence>
<evidence type="ECO:0000313" key="5">
    <source>
        <dbReference type="EMBL" id="ONH64729.1"/>
    </source>
</evidence>
<dbReference type="GO" id="GO:0000981">
    <property type="term" value="F:DNA-binding transcription factor activity, RNA polymerase II-specific"/>
    <property type="evidence" value="ECO:0007669"/>
    <property type="project" value="InterPro"/>
</dbReference>
<proteinExistence type="predicted"/>
<dbReference type="InterPro" id="IPR021858">
    <property type="entry name" value="Fun_TF"/>
</dbReference>
<dbReference type="SUPFAM" id="SSF57701">
    <property type="entry name" value="Zn2/Cys6 DNA-binding domain"/>
    <property type="match status" value="1"/>
</dbReference>
<evidence type="ECO:0000313" key="6">
    <source>
        <dbReference type="Proteomes" id="UP000189513"/>
    </source>
</evidence>
<comment type="caution">
    <text evidence="5">The sequence shown here is derived from an EMBL/GenBank/DDBJ whole genome shotgun (WGS) entry which is preliminary data.</text>
</comment>
<feature type="region of interest" description="Disordered" evidence="3">
    <location>
        <begin position="348"/>
        <end position="367"/>
    </location>
</feature>
<dbReference type="Pfam" id="PF11951">
    <property type="entry name" value="Fungal_trans_2"/>
    <property type="match status" value="1"/>
</dbReference>
<comment type="subcellular location">
    <subcellularLocation>
        <location evidence="1">Nucleus</location>
    </subcellularLocation>
</comment>
<protein>
    <recommendedName>
        <fullName evidence="4">Zn(2)-C6 fungal-type domain-containing protein</fullName>
    </recommendedName>
</protein>
<accession>A0A1V2KYK7</accession>
<dbReference type="PANTHER" id="PTHR37534:SF46">
    <property type="entry name" value="ZN(II)2CYS6 TRANSCRIPTION FACTOR (EUROFUNG)"/>
    <property type="match status" value="1"/>
</dbReference>
<feature type="region of interest" description="Disordered" evidence="3">
    <location>
        <begin position="96"/>
        <end position="116"/>
    </location>
</feature>
<evidence type="ECO:0000256" key="1">
    <source>
        <dbReference type="ARBA" id="ARBA00004123"/>
    </source>
</evidence>
<dbReference type="CDD" id="cd00067">
    <property type="entry name" value="GAL4"/>
    <property type="match status" value="1"/>
</dbReference>
<dbReference type="InterPro" id="IPR001138">
    <property type="entry name" value="Zn2Cys6_DnaBD"/>
</dbReference>